<evidence type="ECO:0000313" key="6">
    <source>
        <dbReference type="EMBL" id="GCF09248.1"/>
    </source>
</evidence>
<evidence type="ECO:0000256" key="3">
    <source>
        <dbReference type="PROSITE-ProRule" id="PRU00339"/>
    </source>
</evidence>
<feature type="repeat" description="TPR" evidence="3">
    <location>
        <begin position="602"/>
        <end position="635"/>
    </location>
</feature>
<dbReference type="PROSITE" id="PS50005">
    <property type="entry name" value="TPR"/>
    <property type="match status" value="8"/>
</dbReference>
<protein>
    <recommendedName>
        <fullName evidence="5">Protein kinase domain-containing protein</fullName>
    </recommendedName>
</protein>
<dbReference type="Gene3D" id="1.10.510.10">
    <property type="entry name" value="Transferase(Phosphotransferase) domain 1"/>
    <property type="match status" value="1"/>
</dbReference>
<comment type="caution">
    <text evidence="6">The sequence shown here is derived from an EMBL/GenBank/DDBJ whole genome shotgun (WGS) entry which is preliminary data.</text>
</comment>
<keyword evidence="4" id="KW-0547">Nucleotide-binding</keyword>
<dbReference type="InterPro" id="IPR019734">
    <property type="entry name" value="TPR_rpt"/>
</dbReference>
<gene>
    <name evidence="6" type="ORF">KDI_28120</name>
</gene>
<dbReference type="CDD" id="cd14014">
    <property type="entry name" value="STKc_PknB_like"/>
    <property type="match status" value="1"/>
</dbReference>
<dbReference type="SMART" id="SM00220">
    <property type="entry name" value="S_TKc"/>
    <property type="match status" value="1"/>
</dbReference>
<keyword evidence="7" id="KW-1185">Reference proteome</keyword>
<feature type="repeat" description="TPR" evidence="3">
    <location>
        <begin position="568"/>
        <end position="601"/>
    </location>
</feature>
<dbReference type="GO" id="GO:0004672">
    <property type="term" value="F:protein kinase activity"/>
    <property type="evidence" value="ECO:0007669"/>
    <property type="project" value="InterPro"/>
</dbReference>
<dbReference type="InterPro" id="IPR011990">
    <property type="entry name" value="TPR-like_helical_dom_sf"/>
</dbReference>
<dbReference type="SUPFAM" id="SSF48452">
    <property type="entry name" value="TPR-like"/>
    <property type="match status" value="1"/>
</dbReference>
<feature type="repeat" description="TPR" evidence="3">
    <location>
        <begin position="466"/>
        <end position="499"/>
    </location>
</feature>
<dbReference type="Pfam" id="PF00515">
    <property type="entry name" value="TPR_1"/>
    <property type="match status" value="2"/>
</dbReference>
<keyword evidence="4" id="KW-0067">ATP-binding</keyword>
<dbReference type="PROSITE" id="PS00107">
    <property type="entry name" value="PROTEIN_KINASE_ATP"/>
    <property type="match status" value="1"/>
</dbReference>
<evidence type="ECO:0000256" key="2">
    <source>
        <dbReference type="ARBA" id="ARBA00022803"/>
    </source>
</evidence>
<dbReference type="Pfam" id="PF13181">
    <property type="entry name" value="TPR_8"/>
    <property type="match status" value="1"/>
</dbReference>
<dbReference type="Gene3D" id="3.30.200.20">
    <property type="entry name" value="Phosphorylase Kinase, domain 1"/>
    <property type="match status" value="1"/>
</dbReference>
<dbReference type="SMART" id="SM00028">
    <property type="entry name" value="TPR"/>
    <property type="match status" value="11"/>
</dbReference>
<dbReference type="Gene3D" id="1.25.40.10">
    <property type="entry name" value="Tetratricopeptide repeat domain"/>
    <property type="match status" value="4"/>
</dbReference>
<dbReference type="Proteomes" id="UP000322530">
    <property type="component" value="Unassembled WGS sequence"/>
</dbReference>
<feature type="repeat" description="TPR" evidence="3">
    <location>
        <begin position="500"/>
        <end position="533"/>
    </location>
</feature>
<dbReference type="PROSITE" id="PS50293">
    <property type="entry name" value="TPR_REGION"/>
    <property type="match status" value="2"/>
</dbReference>
<reference evidence="6 7" key="1">
    <citation type="submission" date="2019-01" db="EMBL/GenBank/DDBJ databases">
        <title>Draft genome sequence of Dictyobacter sp. Uno17.</title>
        <authorList>
            <person name="Wang C.M."/>
            <person name="Zheng Y."/>
            <person name="Sakai Y."/>
            <person name="Abe K."/>
            <person name="Yokota A."/>
            <person name="Yabe S."/>
        </authorList>
    </citation>
    <scope>NUCLEOTIDE SEQUENCE [LARGE SCALE GENOMIC DNA]</scope>
    <source>
        <strain evidence="6 7">Uno17</strain>
    </source>
</reference>
<dbReference type="PANTHER" id="PTHR44943:SF8">
    <property type="entry name" value="TPR REPEAT-CONTAINING PROTEIN MJ0263"/>
    <property type="match status" value="1"/>
</dbReference>
<evidence type="ECO:0000259" key="5">
    <source>
        <dbReference type="PROSITE" id="PS50011"/>
    </source>
</evidence>
<dbReference type="Pfam" id="PF00069">
    <property type="entry name" value="Pkinase"/>
    <property type="match status" value="1"/>
</dbReference>
<keyword evidence="2 3" id="KW-0802">TPR repeat</keyword>
<dbReference type="EMBL" id="BIXY01000039">
    <property type="protein sequence ID" value="GCF09248.1"/>
    <property type="molecule type" value="Genomic_DNA"/>
</dbReference>
<feature type="repeat" description="TPR" evidence="3">
    <location>
        <begin position="670"/>
        <end position="703"/>
    </location>
</feature>
<name>A0A5A5TD98_9CHLR</name>
<dbReference type="InterPro" id="IPR000719">
    <property type="entry name" value="Prot_kinase_dom"/>
</dbReference>
<keyword evidence="1" id="KW-0677">Repeat</keyword>
<dbReference type="Pfam" id="PF13432">
    <property type="entry name" value="TPR_16"/>
    <property type="match status" value="3"/>
</dbReference>
<feature type="repeat" description="TPR" evidence="3">
    <location>
        <begin position="364"/>
        <end position="397"/>
    </location>
</feature>
<evidence type="ECO:0000313" key="7">
    <source>
        <dbReference type="Proteomes" id="UP000322530"/>
    </source>
</evidence>
<dbReference type="GO" id="GO:0005524">
    <property type="term" value="F:ATP binding"/>
    <property type="evidence" value="ECO:0007669"/>
    <property type="project" value="UniProtKB-UniRule"/>
</dbReference>
<feature type="repeat" description="TPR" evidence="3">
    <location>
        <begin position="636"/>
        <end position="669"/>
    </location>
</feature>
<proteinExistence type="predicted"/>
<dbReference type="PANTHER" id="PTHR44943">
    <property type="entry name" value="CELLULOSE SYNTHASE OPERON PROTEIN C"/>
    <property type="match status" value="1"/>
</dbReference>
<feature type="binding site" evidence="4">
    <location>
        <position position="76"/>
    </location>
    <ligand>
        <name>ATP</name>
        <dbReference type="ChEBI" id="CHEBI:30616"/>
    </ligand>
</feature>
<organism evidence="6 7">
    <name type="scientific">Dictyobacter arantiisoli</name>
    <dbReference type="NCBI Taxonomy" id="2014874"/>
    <lineage>
        <taxon>Bacteria</taxon>
        <taxon>Bacillati</taxon>
        <taxon>Chloroflexota</taxon>
        <taxon>Ktedonobacteria</taxon>
        <taxon>Ktedonobacterales</taxon>
        <taxon>Dictyobacteraceae</taxon>
        <taxon>Dictyobacter</taxon>
    </lineage>
</organism>
<evidence type="ECO:0000256" key="4">
    <source>
        <dbReference type="PROSITE-ProRule" id="PRU10141"/>
    </source>
</evidence>
<dbReference type="AlphaFoldDB" id="A0A5A5TD98"/>
<dbReference type="SUPFAM" id="SSF48439">
    <property type="entry name" value="Protein prenylyltransferase"/>
    <property type="match status" value="1"/>
</dbReference>
<feature type="repeat" description="TPR" evidence="3">
    <location>
        <begin position="534"/>
        <end position="567"/>
    </location>
</feature>
<dbReference type="SUPFAM" id="SSF56112">
    <property type="entry name" value="Protein kinase-like (PK-like)"/>
    <property type="match status" value="1"/>
</dbReference>
<feature type="domain" description="Protein kinase" evidence="5">
    <location>
        <begin position="46"/>
        <end position="306"/>
    </location>
</feature>
<dbReference type="PROSITE" id="PS50011">
    <property type="entry name" value="PROTEIN_KINASE_DOM"/>
    <property type="match status" value="1"/>
</dbReference>
<dbReference type="InterPro" id="IPR017441">
    <property type="entry name" value="Protein_kinase_ATP_BS"/>
</dbReference>
<sequence>MQEQFCETCGAANPGTARFCQYCAAPLPFKHTTGELPEQTLLNGRYQLETRIGQGGMGAVYRAVDTRFNNRAIAIKEMSRAGLTPVAVQEAEAAFERESHLLADLLHPNLPRIYDHFTEEERSYLVMDFIEGETLEEYLEHKGGGPVSLEQVLNWGKQLCDVLSYLHTHQPPIIFRDLKPSNVMMSDNGHLYLIDFGIARVFKPGQSHDTVALGSPGYAAPEQYGKAQSTPRSDIYSLGALLHSLLTGVDPSEQPFFFRPASQLNPNVPQELEELLHHMLDMTADNRPDSVKEVENVLQHVDQQRISGTLHITQSHTTVPRPPQPPQSLSSQLLKDAYHLYTQHRLNEAITLYDRSIQLDGGNVQAWQGRGLTQAMKGQHREALASFEQALKINPNLVTVLNGKGTALNMLHRNLEALDVFDRAILLEKDNVIAWNGKGAVLSALGLPDQALTAFDVALHFDPLMAQAWGNKGLVLRQLRRYPDALRAFDQALSLDRNSVVYWNGKGLVLYEMGRYTEALQAYQEVLTRDPNYAPTKCGIGDILYAQHKLRRALDNYEQALQSDPRFIKAIERRAIVLADLGNFHKALEAYANAISLDPNYAPAWNGKASALCQLGRYQEALEAYTRALTINANVPQAWNGVGNAYYHLENYPKALDAYERALRINPRMATAQHNKSLVLKQLQRYEEALIAAEEAIRLAPNDPDNWLRKTEALKKLHRRREARAAEAEVARLRGEV</sequence>
<accession>A0A5A5TD98</accession>
<evidence type="ECO:0000256" key="1">
    <source>
        <dbReference type="ARBA" id="ARBA00022737"/>
    </source>
</evidence>
<dbReference type="InterPro" id="IPR051685">
    <property type="entry name" value="Ycf3/AcsC/BcsC/TPR_MFPF"/>
</dbReference>
<dbReference type="InterPro" id="IPR011009">
    <property type="entry name" value="Kinase-like_dom_sf"/>
</dbReference>